<dbReference type="AlphaFoldDB" id="V4TKM2"/>
<comment type="similarity">
    <text evidence="1">Belongs to the TenA family.</text>
</comment>
<dbReference type="PATRIC" id="fig|631454.5.peg.865"/>
<dbReference type="Gene3D" id="1.20.910.10">
    <property type="entry name" value="Heme oxygenase-like"/>
    <property type="match status" value="1"/>
</dbReference>
<dbReference type="Pfam" id="PF03070">
    <property type="entry name" value="TENA_THI-4"/>
    <property type="match status" value="1"/>
</dbReference>
<comment type="caution">
    <text evidence="3">The sequence shown here is derived from an EMBL/GenBank/DDBJ whole genome shotgun (WGS) entry which is preliminary data.</text>
</comment>
<dbReference type="RefSeq" id="WP_023431024.1">
    <property type="nucleotide sequence ID" value="NZ_AWXZ01000015.1"/>
</dbReference>
<organism evidence="3 4">
    <name type="scientific">Lutibaculum baratangense AMV1</name>
    <dbReference type="NCBI Taxonomy" id="631454"/>
    <lineage>
        <taxon>Bacteria</taxon>
        <taxon>Pseudomonadati</taxon>
        <taxon>Pseudomonadota</taxon>
        <taxon>Alphaproteobacteria</taxon>
        <taxon>Hyphomicrobiales</taxon>
        <taxon>Tepidamorphaceae</taxon>
        <taxon>Lutibaculum</taxon>
    </lineage>
</organism>
<keyword evidence="4" id="KW-1185">Reference proteome</keyword>
<dbReference type="Proteomes" id="UP000017819">
    <property type="component" value="Unassembled WGS sequence"/>
</dbReference>
<comment type="catalytic activity">
    <reaction evidence="1">
        <text>thiamine + H2O = 5-(2-hydroxyethyl)-4-methylthiazole + 4-amino-5-hydroxymethyl-2-methylpyrimidine + H(+)</text>
        <dbReference type="Rhea" id="RHEA:17509"/>
        <dbReference type="ChEBI" id="CHEBI:15377"/>
        <dbReference type="ChEBI" id="CHEBI:15378"/>
        <dbReference type="ChEBI" id="CHEBI:16892"/>
        <dbReference type="ChEBI" id="CHEBI:17957"/>
        <dbReference type="ChEBI" id="CHEBI:18385"/>
        <dbReference type="EC" id="3.5.99.2"/>
    </reaction>
</comment>
<reference evidence="3 4" key="1">
    <citation type="journal article" date="2014" name="Genome Announc.">
        <title>Draft Genome Sequence of Lutibaculum baratangense Strain AMV1T, Isolated from a Mud Volcano in Andamans, India.</title>
        <authorList>
            <person name="Singh A."/>
            <person name="Sreenivas A."/>
            <person name="Sathyanarayana Reddy G."/>
            <person name="Pinnaka A.K."/>
            <person name="Shivaji S."/>
        </authorList>
    </citation>
    <scope>NUCLEOTIDE SEQUENCE [LARGE SCALE GENOMIC DNA]</scope>
    <source>
        <strain evidence="3 4">AMV1</strain>
    </source>
</reference>
<evidence type="ECO:0000259" key="2">
    <source>
        <dbReference type="Pfam" id="PF03070"/>
    </source>
</evidence>
<dbReference type="InterPro" id="IPR004305">
    <property type="entry name" value="Thiaminase-2/PQQC"/>
</dbReference>
<dbReference type="GO" id="GO:0050334">
    <property type="term" value="F:thiaminase activity"/>
    <property type="evidence" value="ECO:0007669"/>
    <property type="project" value="UniProtKB-EC"/>
</dbReference>
<accession>V4TKM2</accession>
<dbReference type="NCBIfam" id="TIGR04306">
    <property type="entry name" value="salvage_TenA"/>
    <property type="match status" value="1"/>
</dbReference>
<dbReference type="InterPro" id="IPR027574">
    <property type="entry name" value="Thiaminase_II"/>
</dbReference>
<dbReference type="PANTHER" id="PTHR43198:SF2">
    <property type="entry name" value="SI:CH1073-67J19.1-RELATED"/>
    <property type="match status" value="1"/>
</dbReference>
<dbReference type="CDD" id="cd19365">
    <property type="entry name" value="TenA_C-like"/>
    <property type="match status" value="1"/>
</dbReference>
<dbReference type="PANTHER" id="PTHR43198">
    <property type="entry name" value="BIFUNCTIONAL TH2 PROTEIN"/>
    <property type="match status" value="1"/>
</dbReference>
<feature type="domain" description="Thiaminase-2/PQQC" evidence="2">
    <location>
        <begin position="24"/>
        <end position="213"/>
    </location>
</feature>
<sequence>MTRFSEAAWAANAGLYETIRTMGFNEELAAGTLKLGAFKHYMVQDAHYLEAFGRGLAVAAAKADTADAIVQFSEAAKVAIIVERELHEEFFQKFGLGQEEFQATPLSPACHHYTSFLLATCWAEPYPVALAALLPCFWIYAEIGKDIHARAAKDNPYQAWIDTYAGEEFHEAVRAVIATTDEVASRQTEETVAKMHLAFKRATQLEWMFWEGAHQERDWSVG</sequence>
<evidence type="ECO:0000313" key="3">
    <source>
        <dbReference type="EMBL" id="ESR26378.1"/>
    </source>
</evidence>
<dbReference type="OrthoDB" id="34166at2"/>
<name>V4TKM2_9HYPH</name>
<dbReference type="SUPFAM" id="SSF48613">
    <property type="entry name" value="Heme oxygenase-like"/>
    <property type="match status" value="1"/>
</dbReference>
<gene>
    <name evidence="3" type="ORF">N177_0878</name>
</gene>
<comment type="catalytic activity">
    <reaction evidence="1">
        <text>4-amino-5-aminomethyl-2-methylpyrimidine + H2O = 4-amino-5-hydroxymethyl-2-methylpyrimidine + NH4(+)</text>
        <dbReference type="Rhea" id="RHEA:31799"/>
        <dbReference type="ChEBI" id="CHEBI:15377"/>
        <dbReference type="ChEBI" id="CHEBI:16892"/>
        <dbReference type="ChEBI" id="CHEBI:28938"/>
        <dbReference type="ChEBI" id="CHEBI:63416"/>
        <dbReference type="EC" id="3.5.99.2"/>
    </reaction>
</comment>
<keyword evidence="1 3" id="KW-0378">Hydrolase</keyword>
<keyword evidence="1" id="KW-0784">Thiamine biosynthesis</keyword>
<dbReference type="GO" id="GO:0009228">
    <property type="term" value="P:thiamine biosynthetic process"/>
    <property type="evidence" value="ECO:0007669"/>
    <property type="project" value="UniProtKB-KW"/>
</dbReference>
<dbReference type="eggNOG" id="COG0819">
    <property type="taxonomic scope" value="Bacteria"/>
</dbReference>
<dbReference type="GO" id="GO:0005829">
    <property type="term" value="C:cytosol"/>
    <property type="evidence" value="ECO:0007669"/>
    <property type="project" value="TreeGrafter"/>
</dbReference>
<dbReference type="EMBL" id="AWXZ01000015">
    <property type="protein sequence ID" value="ESR26378.1"/>
    <property type="molecule type" value="Genomic_DNA"/>
</dbReference>
<evidence type="ECO:0000313" key="4">
    <source>
        <dbReference type="Proteomes" id="UP000017819"/>
    </source>
</evidence>
<evidence type="ECO:0000256" key="1">
    <source>
        <dbReference type="RuleBase" id="RU363093"/>
    </source>
</evidence>
<dbReference type="GO" id="GO:0009229">
    <property type="term" value="P:thiamine diphosphate biosynthetic process"/>
    <property type="evidence" value="ECO:0007669"/>
    <property type="project" value="UniProtKB-UniPathway"/>
</dbReference>
<dbReference type="STRING" id="631454.N177_0878"/>
<dbReference type="InterPro" id="IPR050967">
    <property type="entry name" value="Thiamine_Salvage_TenA"/>
</dbReference>
<dbReference type="EC" id="3.5.99.2" evidence="1"/>
<proteinExistence type="inferred from homology"/>
<comment type="pathway">
    <text evidence="1">Cofactor biosynthesis; thiamine diphosphate biosynthesis.</text>
</comment>
<comment type="function">
    <text evidence="1">Catalyzes an amino-pyrimidine hydrolysis reaction at the C5' of the pyrimidine moiety of thiamine compounds, a reaction that is part of a thiamine salvage pathway.</text>
</comment>
<dbReference type="InterPro" id="IPR016084">
    <property type="entry name" value="Haem_Oase-like_multi-hlx"/>
</dbReference>
<dbReference type="UniPathway" id="UPA00060"/>
<protein>
    <recommendedName>
        <fullName evidence="1">Aminopyrimidine aminohydrolase</fullName>
        <ecNumber evidence="1">3.5.99.2</ecNumber>
    </recommendedName>
</protein>